<evidence type="ECO:0000256" key="1">
    <source>
        <dbReference type="ARBA" id="ARBA00006153"/>
    </source>
</evidence>
<dbReference type="SUPFAM" id="SSF53187">
    <property type="entry name" value="Zn-dependent exopeptidases"/>
    <property type="match status" value="1"/>
</dbReference>
<dbReference type="InterPro" id="IPR011650">
    <property type="entry name" value="Peptidase_M20_dimer"/>
</dbReference>
<dbReference type="Gene3D" id="3.30.70.360">
    <property type="match status" value="1"/>
</dbReference>
<sequence>MSICDSFSDSWELPLNLSGNRNVLYTISLGSTACLLLQVSHQVPINPSCRPPSSFEHDGQHPGEGESGVYKQPPTSNTQINPSISNTSQSHVSSNLQETCIGPMASISEIISSHRPDLEKDYVPLYKHFHANPKLSHQEKETAAKIASILKSTCPDLDLHTSIGGHGLAGVLSNGAGPTILLRADIDGLPVLEKTELQWASTKKQIDLNGVEKPVMHACGHDIHITSLLAATCLLYGSRETWSGTLISLFQPAEEKGQGAEAMVKDGLYDKIPIPDVVLGGHVMPQAAGTLGTKRGLMASSADSLEVTLFGKGGHASQPHMLVDPVVMAASTVMRLQTIVSREVDPADNAVVTCACIIAGDAENVVADNATLKLDLRAVNAATREKVLSSVKRIVTAESMASGAVKDPEFVTTRNFPFTVNDEDVTEKLEKTFTAHFGTEDGKYTTTSAKLGGSEDFGILATAIEKPSCFWTYGGTDPALLEKAAAEGRPGDVPINHSAYFAPVIMPTLQVAVDAYAVAALTWLLKK</sequence>
<dbReference type="PANTHER" id="PTHR11014:SF63">
    <property type="entry name" value="METALLOPEPTIDASE, PUTATIVE (AFU_ORTHOLOGUE AFUA_6G09600)-RELATED"/>
    <property type="match status" value="1"/>
</dbReference>
<dbReference type="FunFam" id="3.30.70.360:FF:000001">
    <property type="entry name" value="N-acetyldiaminopimelate deacetylase"/>
    <property type="match status" value="1"/>
</dbReference>
<accession>A0A4S8Z3G4</accession>
<comment type="caution">
    <text evidence="6">The sequence shown here is derived from an EMBL/GenBank/DDBJ whole genome shotgun (WGS) entry which is preliminary data.</text>
</comment>
<dbReference type="InterPro" id="IPR017439">
    <property type="entry name" value="Amidohydrolase"/>
</dbReference>
<organism evidence="6 7">
    <name type="scientific">Aureobasidium pullulans</name>
    <name type="common">Black yeast</name>
    <name type="synonym">Pullularia pullulans</name>
    <dbReference type="NCBI Taxonomy" id="5580"/>
    <lineage>
        <taxon>Eukaryota</taxon>
        <taxon>Fungi</taxon>
        <taxon>Dikarya</taxon>
        <taxon>Ascomycota</taxon>
        <taxon>Pezizomycotina</taxon>
        <taxon>Dothideomycetes</taxon>
        <taxon>Dothideomycetidae</taxon>
        <taxon>Dothideales</taxon>
        <taxon>Saccotheciaceae</taxon>
        <taxon>Aureobasidium</taxon>
    </lineage>
</organism>
<feature type="compositionally biased region" description="Polar residues" evidence="4">
    <location>
        <begin position="73"/>
        <end position="92"/>
    </location>
</feature>
<name>A0A4S8Z3G4_AURPU</name>
<gene>
    <name evidence="6" type="ORF">D6D20_06442</name>
</gene>
<dbReference type="Pfam" id="PF01546">
    <property type="entry name" value="Peptidase_M20"/>
    <property type="match status" value="1"/>
</dbReference>
<dbReference type="NCBIfam" id="TIGR01891">
    <property type="entry name" value="amidohydrolases"/>
    <property type="match status" value="1"/>
</dbReference>
<evidence type="ECO:0000256" key="3">
    <source>
        <dbReference type="ARBA" id="ARBA00022801"/>
    </source>
</evidence>
<dbReference type="InterPro" id="IPR036264">
    <property type="entry name" value="Bact_exopeptidase_dim_dom"/>
</dbReference>
<feature type="region of interest" description="Disordered" evidence="4">
    <location>
        <begin position="48"/>
        <end position="92"/>
    </location>
</feature>
<keyword evidence="3 6" id="KW-0378">Hydrolase</keyword>
<evidence type="ECO:0000313" key="7">
    <source>
        <dbReference type="Proteomes" id="UP000310421"/>
    </source>
</evidence>
<evidence type="ECO:0000313" key="6">
    <source>
        <dbReference type="EMBL" id="THW59556.1"/>
    </source>
</evidence>
<evidence type="ECO:0000256" key="2">
    <source>
        <dbReference type="ARBA" id="ARBA00006247"/>
    </source>
</evidence>
<reference evidence="6 7" key="1">
    <citation type="submission" date="2018-10" db="EMBL/GenBank/DDBJ databases">
        <title>Fifty Aureobasidium pullulans genomes reveal a recombining polyextremotolerant generalist.</title>
        <authorList>
            <person name="Gostincar C."/>
            <person name="Turk M."/>
            <person name="Zajc J."/>
            <person name="Gunde-Cimerman N."/>
        </authorList>
    </citation>
    <scope>NUCLEOTIDE SEQUENCE [LARGE SCALE GENOMIC DNA]</scope>
    <source>
        <strain evidence="6 7">EXF-10751</strain>
    </source>
</reference>
<proteinExistence type="inferred from homology"/>
<feature type="compositionally biased region" description="Basic and acidic residues" evidence="4">
    <location>
        <begin position="55"/>
        <end position="64"/>
    </location>
</feature>
<dbReference type="Pfam" id="PF07687">
    <property type="entry name" value="M20_dimer"/>
    <property type="match status" value="1"/>
</dbReference>
<dbReference type="PANTHER" id="PTHR11014">
    <property type="entry name" value="PEPTIDASE M20 FAMILY MEMBER"/>
    <property type="match status" value="1"/>
</dbReference>
<comment type="similarity">
    <text evidence="1">Belongs to the peptidase M20 family.</text>
</comment>
<feature type="domain" description="Peptidase M20 dimerisation" evidence="5">
    <location>
        <begin position="303"/>
        <end position="398"/>
    </location>
</feature>
<dbReference type="AlphaFoldDB" id="A0A4S8Z3G4"/>
<dbReference type="InterPro" id="IPR002933">
    <property type="entry name" value="Peptidase_M20"/>
</dbReference>
<dbReference type="EMBL" id="QZAN01000076">
    <property type="protein sequence ID" value="THW59556.1"/>
    <property type="molecule type" value="Genomic_DNA"/>
</dbReference>
<protein>
    <submittedName>
        <fullName evidence="6">Hippurate hydrolase</fullName>
    </submittedName>
</protein>
<dbReference type="GO" id="GO:0016787">
    <property type="term" value="F:hydrolase activity"/>
    <property type="evidence" value="ECO:0007669"/>
    <property type="project" value="UniProtKB-KW"/>
</dbReference>
<evidence type="ECO:0000259" key="5">
    <source>
        <dbReference type="Pfam" id="PF07687"/>
    </source>
</evidence>
<dbReference type="Gene3D" id="3.40.630.10">
    <property type="entry name" value="Zn peptidases"/>
    <property type="match status" value="1"/>
</dbReference>
<dbReference type="SUPFAM" id="SSF55031">
    <property type="entry name" value="Bacterial exopeptidase dimerisation domain"/>
    <property type="match status" value="1"/>
</dbReference>
<comment type="similarity">
    <text evidence="2">Belongs to the peptidase M20A family.</text>
</comment>
<dbReference type="Proteomes" id="UP000310421">
    <property type="component" value="Unassembled WGS sequence"/>
</dbReference>
<evidence type="ECO:0000256" key="4">
    <source>
        <dbReference type="SAM" id="MobiDB-lite"/>
    </source>
</evidence>